<dbReference type="InterPro" id="IPR025197">
    <property type="entry name" value="DUF4116"/>
</dbReference>
<dbReference type="InParanoid" id="D2VNP6"/>
<feature type="domain" description="DUF4116" evidence="1">
    <location>
        <begin position="223"/>
        <end position="267"/>
    </location>
</feature>
<dbReference type="VEuPathDB" id="AmoebaDB:NAEGRDRAFT_70572"/>
<feature type="domain" description="DUF4116" evidence="1">
    <location>
        <begin position="297"/>
        <end position="340"/>
    </location>
</feature>
<dbReference type="RefSeq" id="XP_002674284.1">
    <property type="nucleotide sequence ID" value="XM_002674238.1"/>
</dbReference>
<name>D2VNP6_NAEGR</name>
<organism evidence="3">
    <name type="scientific">Naegleria gruberi</name>
    <name type="common">Amoeba</name>
    <dbReference type="NCBI Taxonomy" id="5762"/>
    <lineage>
        <taxon>Eukaryota</taxon>
        <taxon>Discoba</taxon>
        <taxon>Heterolobosea</taxon>
        <taxon>Tetramitia</taxon>
        <taxon>Eutetramitia</taxon>
        <taxon>Vahlkampfiidae</taxon>
        <taxon>Naegleria</taxon>
    </lineage>
</organism>
<evidence type="ECO:0000259" key="1">
    <source>
        <dbReference type="Pfam" id="PF13475"/>
    </source>
</evidence>
<evidence type="ECO:0000313" key="3">
    <source>
        <dbReference type="Proteomes" id="UP000006671"/>
    </source>
</evidence>
<accession>D2VNP6</accession>
<reference evidence="2 3" key="1">
    <citation type="journal article" date="2010" name="Cell">
        <title>The genome of Naegleria gruberi illuminates early eukaryotic versatility.</title>
        <authorList>
            <person name="Fritz-Laylin L.K."/>
            <person name="Prochnik S.E."/>
            <person name="Ginger M.L."/>
            <person name="Dacks J.B."/>
            <person name="Carpenter M.L."/>
            <person name="Field M.C."/>
            <person name="Kuo A."/>
            <person name="Paredez A."/>
            <person name="Chapman J."/>
            <person name="Pham J."/>
            <person name="Shu S."/>
            <person name="Neupane R."/>
            <person name="Cipriano M."/>
            <person name="Mancuso J."/>
            <person name="Tu H."/>
            <person name="Salamov A."/>
            <person name="Lindquist E."/>
            <person name="Shapiro H."/>
            <person name="Lucas S."/>
            <person name="Grigoriev I.V."/>
            <person name="Cande W.Z."/>
            <person name="Fulton C."/>
            <person name="Rokhsar D.S."/>
            <person name="Dawson S.C."/>
        </authorList>
    </citation>
    <scope>NUCLEOTIDE SEQUENCE [LARGE SCALE GENOMIC DNA]</scope>
    <source>
        <strain evidence="2 3">NEG-M</strain>
    </source>
</reference>
<feature type="domain" description="DUF4116" evidence="1">
    <location>
        <begin position="506"/>
        <end position="551"/>
    </location>
</feature>
<keyword evidence="3" id="KW-1185">Reference proteome</keyword>
<gene>
    <name evidence="2" type="ORF">NAEGRDRAFT_70572</name>
</gene>
<feature type="domain" description="DUF4116" evidence="1">
    <location>
        <begin position="124"/>
        <end position="164"/>
    </location>
</feature>
<dbReference type="Pfam" id="PF13475">
    <property type="entry name" value="DUF4116"/>
    <property type="match status" value="5"/>
</dbReference>
<dbReference type="Proteomes" id="UP000006671">
    <property type="component" value="Unassembled WGS sequence"/>
</dbReference>
<dbReference type="AlphaFoldDB" id="D2VNP6"/>
<proteinExistence type="predicted"/>
<evidence type="ECO:0000313" key="2">
    <source>
        <dbReference type="EMBL" id="EFC41540.1"/>
    </source>
</evidence>
<dbReference type="KEGG" id="ngr:NAEGRDRAFT_70572"/>
<protein>
    <submittedName>
        <fullName evidence="2">Predicted protein</fullName>
    </submittedName>
</protein>
<feature type="domain" description="DUF4116" evidence="1">
    <location>
        <begin position="380"/>
        <end position="427"/>
    </location>
</feature>
<sequence length="571" mass="65996">MHNAETFLQVNSDNDDFDLSMDDLTNNFNFINNLNNNSSTSHHLPHHHTCVTGGGDDRYMLLRDVNVIQRIVEETKGDVAFRPLIKYIYNRRDLLLIALKNRLGLNELDEYYEKKGIIPFYCSDRDFMMQAVKMSGHHLSFASDTLKKDRELVLEAVKSDGNAIFLDHCFGLDREIVFTALKSKYLVTIDFFNNVWFNDREFVEYAVKYKARVLKKALFFVDDKQIVLDAVRKNGMDLRYASEDLRNDRLVVMTAVIDDGAAIQFAPQFQADKEMALIAVKTSPLALSYLHFSMKADKDVALAAVSHYGQSIQYVSQSLRTNREIILKAVKNNLSALTFCDCHFDKETVCDILQRIKLSEAPIGIYPTFCIQLRKHMDSDRNFTLRAVNTLGESLKYAPKSQRQDREIVLAAIRNQSTTLGFAEEPLQKDPEIGLEAINSHDKFFFIHRNLLSDRDFLMKALKKNPQIFVQLDCFPFFVQHVELVLEAVSHDYTFFRPCASVNFSREFLIQILNINGLCLEFMEQQYKSDRELVWHAIKQNIHAFPHASIQMQKDKEMLQYVSKRLLGIID</sequence>
<dbReference type="GeneID" id="8862411"/>
<dbReference type="EMBL" id="GG738885">
    <property type="protein sequence ID" value="EFC41540.1"/>
    <property type="molecule type" value="Genomic_DNA"/>
</dbReference>